<name>A0A914BAU3_PATMI</name>
<dbReference type="Pfam" id="PF00169">
    <property type="entry name" value="PH"/>
    <property type="match status" value="2"/>
</dbReference>
<dbReference type="SUPFAM" id="SSF47986">
    <property type="entry name" value="DEATH domain"/>
    <property type="match status" value="1"/>
</dbReference>
<evidence type="ECO:0000256" key="2">
    <source>
        <dbReference type="SAM" id="MobiDB-lite"/>
    </source>
</evidence>
<dbReference type="PROSITE" id="PS50115">
    <property type="entry name" value="ARFGAP"/>
    <property type="match status" value="1"/>
</dbReference>
<feature type="domain" description="PH" evidence="3">
    <location>
        <begin position="132"/>
        <end position="238"/>
    </location>
</feature>
<dbReference type="GO" id="GO:0008270">
    <property type="term" value="F:zinc ion binding"/>
    <property type="evidence" value="ECO:0007669"/>
    <property type="project" value="UniProtKB-KW"/>
</dbReference>
<dbReference type="InterPro" id="IPR000906">
    <property type="entry name" value="ZU5_dom"/>
</dbReference>
<evidence type="ECO:0000256" key="1">
    <source>
        <dbReference type="PROSITE-ProRule" id="PRU00288"/>
    </source>
</evidence>
<accession>A0A914BAU3</accession>
<dbReference type="PROSITE" id="PS50003">
    <property type="entry name" value="PH_DOMAIN"/>
    <property type="match status" value="2"/>
</dbReference>
<dbReference type="InterPro" id="IPR038508">
    <property type="entry name" value="ArfGAP_dom_sf"/>
</dbReference>
<feature type="domain" description="PH" evidence="3">
    <location>
        <begin position="260"/>
        <end position="359"/>
    </location>
</feature>
<dbReference type="Pfam" id="PF00791">
    <property type="entry name" value="ZU5"/>
    <property type="match status" value="1"/>
</dbReference>
<dbReference type="GO" id="GO:0005737">
    <property type="term" value="C:cytoplasm"/>
    <property type="evidence" value="ECO:0007669"/>
    <property type="project" value="TreeGrafter"/>
</dbReference>
<feature type="region of interest" description="Disordered" evidence="2">
    <location>
        <begin position="454"/>
        <end position="484"/>
    </location>
</feature>
<dbReference type="AlphaFoldDB" id="A0A914BAU3"/>
<organism evidence="5 6">
    <name type="scientific">Patiria miniata</name>
    <name type="common">Bat star</name>
    <name type="synonym">Asterina miniata</name>
    <dbReference type="NCBI Taxonomy" id="46514"/>
    <lineage>
        <taxon>Eukaryota</taxon>
        <taxon>Metazoa</taxon>
        <taxon>Echinodermata</taxon>
        <taxon>Eleutherozoa</taxon>
        <taxon>Asterozoa</taxon>
        <taxon>Asteroidea</taxon>
        <taxon>Valvatacea</taxon>
        <taxon>Valvatida</taxon>
        <taxon>Asterinidae</taxon>
        <taxon>Patiria</taxon>
    </lineage>
</organism>
<evidence type="ECO:0000313" key="5">
    <source>
        <dbReference type="EnsemblMetazoa" id="XP_038073139.1"/>
    </source>
</evidence>
<keyword evidence="1" id="KW-0479">Metal-binding</keyword>
<dbReference type="Gene3D" id="1.10.220.150">
    <property type="entry name" value="Arf GTPase activating protein"/>
    <property type="match status" value="1"/>
</dbReference>
<dbReference type="InterPro" id="IPR011029">
    <property type="entry name" value="DEATH-like_dom_sf"/>
</dbReference>
<feature type="region of interest" description="Disordered" evidence="2">
    <location>
        <begin position="510"/>
        <end position="531"/>
    </location>
</feature>
<feature type="compositionally biased region" description="Polar residues" evidence="2">
    <location>
        <begin position="402"/>
        <end position="419"/>
    </location>
</feature>
<feature type="domain" description="Arf-GAP" evidence="4">
    <location>
        <begin position="2"/>
        <end position="129"/>
    </location>
</feature>
<dbReference type="Gene3D" id="2.30.29.30">
    <property type="entry name" value="Pleckstrin-homology domain (PH domain)/Phosphotyrosine-binding domain (PTB)"/>
    <property type="match status" value="2"/>
</dbReference>
<evidence type="ECO:0000259" key="4">
    <source>
        <dbReference type="PROSITE" id="PS50115"/>
    </source>
</evidence>
<keyword evidence="6" id="KW-1185">Reference proteome</keyword>
<protein>
    <submittedName>
        <fullName evidence="5">Uncharacterized protein</fullName>
    </submittedName>
</protein>
<feature type="region of interest" description="Disordered" evidence="2">
    <location>
        <begin position="424"/>
        <end position="443"/>
    </location>
</feature>
<dbReference type="PANTHER" id="PTHR46021">
    <property type="entry name" value="ARF-GAP WITH DUAL PH DOMAIN-CONTAINING PROTEIN 1-LIKE PROTEIN"/>
    <property type="match status" value="1"/>
</dbReference>
<dbReference type="SUPFAM" id="SSF57863">
    <property type="entry name" value="ArfGap/RecO-like zinc finger"/>
    <property type="match status" value="1"/>
</dbReference>
<dbReference type="InterPro" id="IPR001849">
    <property type="entry name" value="PH_domain"/>
</dbReference>
<keyword evidence="1" id="KW-0862">Zinc</keyword>
<feature type="region of interest" description="Disordered" evidence="2">
    <location>
        <begin position="380"/>
        <end position="419"/>
    </location>
</feature>
<dbReference type="GeneID" id="119741456"/>
<dbReference type="GO" id="GO:0007165">
    <property type="term" value="P:signal transduction"/>
    <property type="evidence" value="ECO:0007669"/>
    <property type="project" value="InterPro"/>
</dbReference>
<dbReference type="Pfam" id="PF01412">
    <property type="entry name" value="ArfGap"/>
    <property type="match status" value="1"/>
</dbReference>
<evidence type="ECO:0000313" key="6">
    <source>
        <dbReference type="Proteomes" id="UP000887568"/>
    </source>
</evidence>
<feature type="compositionally biased region" description="Acidic residues" evidence="2">
    <location>
        <begin position="510"/>
        <end position="530"/>
    </location>
</feature>
<dbReference type="Gene3D" id="2.60.220.30">
    <property type="match status" value="1"/>
</dbReference>
<dbReference type="GO" id="GO:0005886">
    <property type="term" value="C:plasma membrane"/>
    <property type="evidence" value="ECO:0007669"/>
    <property type="project" value="TreeGrafter"/>
</dbReference>
<dbReference type="OMA" id="FDMQINP"/>
<reference evidence="5" key="1">
    <citation type="submission" date="2022-11" db="UniProtKB">
        <authorList>
            <consortium name="EnsemblMetazoa"/>
        </authorList>
    </citation>
    <scope>IDENTIFICATION</scope>
</reference>
<dbReference type="Proteomes" id="UP000887568">
    <property type="component" value="Unplaced"/>
</dbReference>
<proteinExistence type="predicted"/>
<dbReference type="PANTHER" id="PTHR46021:SF2">
    <property type="entry name" value="ARF-GAP WITH DUAL PH DOMAIN-CONTAINING PROTEIN 1"/>
    <property type="match status" value="1"/>
</dbReference>
<dbReference type="SMART" id="SM00105">
    <property type="entry name" value="ArfGap"/>
    <property type="match status" value="1"/>
</dbReference>
<dbReference type="InterPro" id="IPR037278">
    <property type="entry name" value="ARFGAP/RecO"/>
</dbReference>
<sequence length="998" mass="112697">MAISAQRLRELPGNDRCADCQDCDCPECGFPDPVWANEELGILVCEECMDLHYMLNKASFKSILCQDWTEDSYKKMASKNNRASNEYYEKHLCPAYKKPTRCFNVEFRRQWIMSKYPHKEFVSADDQPKYMQGQKSGYLWKLGRDSQVFQRRWFVLDPSEKGTLRYYTDANEQSLRGEISLFKMNLVLASSEKIGHPNGLQIVYPDKKGQNNTRMIYLYAELAKDMVEWFQAVRCLKYFIQKRKSVETDENIISRILKYDILKEGYLFKTGSKGKEAFRKRWIVLDKLCLMYFKDPLDANPKGTIPMKGGYSLILSGQLDPEHQGFHFYLKTPGRIYHFIAESDHERKAWFNAIHAACNRASGVISHKGGPKLVNEKWVTKSSPAQPTASTSKPKVCPPTEATVSSSTPGDSISNISKSVKTSPIAAGATGGTSGEDSPELDGSFEILSAPFAGIRPSTKPRPQHTLPAHHKRGGGRGAGGQGRYNQAELKHQPAVEIPEDNYIEFTTEEGEPLDEEDTEESSDEDEESPYVELDGEKVVMMQKVDMIGMTTKQLSTHLKVPRKALPQSSSCTMCVSLVWDTLPNLPESEACVLVSPIVSCCSMPRNVTLLQPFQLEIQHSAILKDVDNCTPNIWHLNKEPGKFFKWEKVDQTSFSVACRASHRHFVIETAKTGCFAVMVPTDSVSGKIIRCMTYISSEQSDDHLVARVYFFGDNGSDDVLHEIQRRENTYRGRLCDISGSFFLSNTSDNVLMNMTNLEGMERYLGGNEPMPITTEELYHKQLVCYMVEIIKKEPVGQCTINVWQENTALEQRPVHMNLQFSNEAKYPVIAPVPFLHTHMPPPTTIPVRCHQAVSRVSSAPLTQKASPSLVADRPRDAPHARSVPSRSRAADALLLKASDGSLQHNMLPFAIKRDLFLLLDPKLPSGNDWRMLASQLGLDAMIYYFDMQINPTMEVLKAFEIMNRPLSELEEQLRLLGRDDAADVVKMHLEKTGKVKK</sequence>
<dbReference type="EnsemblMetazoa" id="XM_038217211.1">
    <property type="protein sequence ID" value="XP_038073139.1"/>
    <property type="gene ID" value="LOC119741456"/>
</dbReference>
<feature type="region of interest" description="Disordered" evidence="2">
    <location>
        <begin position="859"/>
        <end position="886"/>
    </location>
</feature>
<dbReference type="RefSeq" id="XP_038073139.1">
    <property type="nucleotide sequence ID" value="XM_038217211.1"/>
</dbReference>
<dbReference type="SUPFAM" id="SSF50729">
    <property type="entry name" value="PH domain-like"/>
    <property type="match status" value="2"/>
</dbReference>
<dbReference type="GO" id="GO:0005547">
    <property type="term" value="F:phosphatidylinositol-3,4,5-trisphosphate binding"/>
    <property type="evidence" value="ECO:0007669"/>
    <property type="project" value="TreeGrafter"/>
</dbReference>
<dbReference type="Gene3D" id="1.10.533.10">
    <property type="entry name" value="Death Domain, Fas"/>
    <property type="match status" value="1"/>
</dbReference>
<dbReference type="PRINTS" id="PR00405">
    <property type="entry name" value="REVINTRACTNG"/>
</dbReference>
<dbReference type="InterPro" id="IPR052589">
    <property type="entry name" value="Arf-GAP_dual-PH_domain"/>
</dbReference>
<feature type="compositionally biased region" description="Polar residues" evidence="2">
    <location>
        <begin position="380"/>
        <end position="393"/>
    </location>
</feature>
<dbReference type="SMART" id="SM00233">
    <property type="entry name" value="PH"/>
    <property type="match status" value="2"/>
</dbReference>
<dbReference type="InterPro" id="IPR011993">
    <property type="entry name" value="PH-like_dom_sf"/>
</dbReference>
<dbReference type="GO" id="GO:0005096">
    <property type="term" value="F:GTPase activator activity"/>
    <property type="evidence" value="ECO:0007669"/>
    <property type="project" value="InterPro"/>
</dbReference>
<keyword evidence="1" id="KW-0863">Zinc-finger</keyword>
<dbReference type="Pfam" id="PF00531">
    <property type="entry name" value="Death"/>
    <property type="match status" value="1"/>
</dbReference>
<dbReference type="InterPro" id="IPR001164">
    <property type="entry name" value="ArfGAP_dom"/>
</dbReference>
<dbReference type="OrthoDB" id="10266696at2759"/>
<dbReference type="SMART" id="SM00005">
    <property type="entry name" value="DEATH"/>
    <property type="match status" value="1"/>
</dbReference>
<dbReference type="InterPro" id="IPR000488">
    <property type="entry name" value="Death_dom"/>
</dbReference>
<evidence type="ECO:0000259" key="3">
    <source>
        <dbReference type="PROSITE" id="PS50003"/>
    </source>
</evidence>